<accession>A0A8J2RB40</accession>
<comment type="caution">
    <text evidence="1">The sequence shown here is derived from an EMBL/GenBank/DDBJ whole genome shotgun (WGS) entry which is preliminary data.</text>
</comment>
<dbReference type="EMBL" id="CAKKLH010000043">
    <property type="protein sequence ID" value="CAH0100665.1"/>
    <property type="molecule type" value="Genomic_DNA"/>
</dbReference>
<name>A0A8J2RB40_9CRUS</name>
<dbReference type="AlphaFoldDB" id="A0A8J2RB40"/>
<organism evidence="1 2">
    <name type="scientific">Daphnia galeata</name>
    <dbReference type="NCBI Taxonomy" id="27404"/>
    <lineage>
        <taxon>Eukaryota</taxon>
        <taxon>Metazoa</taxon>
        <taxon>Ecdysozoa</taxon>
        <taxon>Arthropoda</taxon>
        <taxon>Crustacea</taxon>
        <taxon>Branchiopoda</taxon>
        <taxon>Diplostraca</taxon>
        <taxon>Cladocera</taxon>
        <taxon>Anomopoda</taxon>
        <taxon>Daphniidae</taxon>
        <taxon>Daphnia</taxon>
    </lineage>
</organism>
<evidence type="ECO:0000313" key="1">
    <source>
        <dbReference type="EMBL" id="CAH0100665.1"/>
    </source>
</evidence>
<proteinExistence type="predicted"/>
<evidence type="ECO:0008006" key="3">
    <source>
        <dbReference type="Google" id="ProtNLM"/>
    </source>
</evidence>
<evidence type="ECO:0000313" key="2">
    <source>
        <dbReference type="Proteomes" id="UP000789390"/>
    </source>
</evidence>
<dbReference type="OrthoDB" id="10406675at2759"/>
<gene>
    <name evidence="1" type="ORF">DGAL_LOCUS2952</name>
</gene>
<dbReference type="Proteomes" id="UP000789390">
    <property type="component" value="Unassembled WGS sequence"/>
</dbReference>
<dbReference type="PROSITE" id="PS51257">
    <property type="entry name" value="PROKAR_LIPOPROTEIN"/>
    <property type="match status" value="1"/>
</dbReference>
<keyword evidence="2" id="KW-1185">Reference proteome</keyword>
<sequence length="116" mass="14174">MKEILATWTMVVLVSCQRSHETPNYASYSFPEYKLEYNREYPEVYKPYLYSAPGYNRLLHSDLIFKPSYQETLFRPYFPIFKTSYYDPDTLYRNSHDSFSRYPTHATYDTVYRFYK</sequence>
<reference evidence="1" key="1">
    <citation type="submission" date="2021-11" db="EMBL/GenBank/DDBJ databases">
        <authorList>
            <person name="Schell T."/>
        </authorList>
    </citation>
    <scope>NUCLEOTIDE SEQUENCE</scope>
    <source>
        <strain evidence="1">M5</strain>
    </source>
</reference>
<protein>
    <recommendedName>
        <fullName evidence="3">Lipoprotein</fullName>
    </recommendedName>
</protein>